<dbReference type="Pfam" id="PF05958">
    <property type="entry name" value="tRNA_U5-meth_tr"/>
    <property type="match status" value="1"/>
</dbReference>
<feature type="active site" description="Nucleophile" evidence="6">
    <location>
        <position position="455"/>
    </location>
</feature>
<keyword evidence="5" id="KW-0411">Iron-sulfur</keyword>
<evidence type="ECO:0000256" key="6">
    <source>
        <dbReference type="PROSITE-ProRule" id="PRU01024"/>
    </source>
</evidence>
<dbReference type="PROSITE" id="PS50926">
    <property type="entry name" value="TRAM"/>
    <property type="match status" value="1"/>
</dbReference>
<keyword evidence="1" id="KW-0479">Metal-binding</keyword>
<dbReference type="Proteomes" id="UP000682134">
    <property type="component" value="Unassembled WGS sequence"/>
</dbReference>
<evidence type="ECO:0000313" key="10">
    <source>
        <dbReference type="Proteomes" id="UP000682134"/>
    </source>
</evidence>
<dbReference type="Gene3D" id="2.40.50.140">
    <property type="entry name" value="Nucleic acid-binding proteins"/>
    <property type="match status" value="1"/>
</dbReference>
<evidence type="ECO:0000313" key="9">
    <source>
        <dbReference type="EMBL" id="MBP0726014.1"/>
    </source>
</evidence>
<dbReference type="PANTHER" id="PTHR11061:SF30">
    <property type="entry name" value="TRNA (URACIL(54)-C(5))-METHYLTRANSFERASE"/>
    <property type="match status" value="1"/>
</dbReference>
<dbReference type="PROSITE" id="PS51687">
    <property type="entry name" value="SAM_MT_RNA_M5U"/>
    <property type="match status" value="1"/>
</dbReference>
<keyword evidence="1" id="KW-0004">4Fe-4S</keyword>
<dbReference type="InterPro" id="IPR012340">
    <property type="entry name" value="NA-bd_OB-fold"/>
</dbReference>
<dbReference type="Gene3D" id="2.40.50.1070">
    <property type="match status" value="1"/>
</dbReference>
<dbReference type="InterPro" id="IPR029063">
    <property type="entry name" value="SAM-dependent_MTases_sf"/>
</dbReference>
<name>A0A940NPN2_9BACI</name>
<organism evidence="9 10">
    <name type="scientific">Gottfriedia endophytica</name>
    <dbReference type="NCBI Taxonomy" id="2820819"/>
    <lineage>
        <taxon>Bacteria</taxon>
        <taxon>Bacillati</taxon>
        <taxon>Bacillota</taxon>
        <taxon>Bacilli</taxon>
        <taxon>Bacillales</taxon>
        <taxon>Bacillaceae</taxon>
        <taxon>Gottfriedia</taxon>
    </lineage>
</organism>
<dbReference type="FunFam" id="3.40.50.150:FF:000009">
    <property type="entry name" value="23S rRNA (Uracil(1939)-C(5))-methyltransferase RlmD"/>
    <property type="match status" value="1"/>
</dbReference>
<sequence length="500" mass="56546">MLYLLTNYRLALLKNNENKLKNLCYFVKFCKGLVLERKVRDLSKRVLPVEKNDFVDVEFVDLTHEGHGVAKIDGYPIFVPNGLPGEKAKIKVIKVSKGFGFGKLIELYEESSVRVDPICSIYHQCGGCQLQHMSYEGQLQAKFNQVSEVMKRIGKLENVTIHPVLGMSDPWNYRNKAQVPVGEREGGLVVGFYQKSSHDIIPMEECFIQGKENDALVQGIKDICQELRIQPYDESEHKGILRHIMSRYGHYTSESMLVIVTKKANFPQKEELVKRIVEKYPTITSIIQNVNNEKTNVILGNQTFVLHGSETIKDKIGDITFEISSRSFYQVNPVQTKVLYDKALEYANLNGNETVIDAYCGIGSISLFLAQKAKMVYGVEIVPEAIEDAKRNAALNNMTNVEFEVGKAEEVIPNWYKQGIKSDVLVVDPPRKGCDEMLLQTIIAMKPKKVVYVSCNPSTLARDLRILEDGGYKTTEIQPVDMFPHTSHCEAVAKIELKDN</sequence>
<accession>A0A940NPN2</accession>
<feature type="binding site" evidence="6">
    <location>
        <position position="359"/>
    </location>
    <ligand>
        <name>S-adenosyl-L-methionine</name>
        <dbReference type="ChEBI" id="CHEBI:59789"/>
    </ligand>
</feature>
<proteinExistence type="inferred from homology"/>
<dbReference type="EC" id="2.1.1.190" evidence="9"/>
<comment type="similarity">
    <text evidence="6">Belongs to the class I-like SAM-binding methyltransferase superfamily. RNA M5U methyltransferase family.</text>
</comment>
<dbReference type="FunFam" id="2.40.50.140:FF:000097">
    <property type="entry name" value="23S rRNA (uracil(1939)-C(5))-methyltransferase RlmD"/>
    <property type="match status" value="1"/>
</dbReference>
<evidence type="ECO:0000259" key="8">
    <source>
        <dbReference type="PROSITE" id="PS50926"/>
    </source>
</evidence>
<keyword evidence="10" id="KW-1185">Reference proteome</keyword>
<dbReference type="Gene3D" id="3.40.50.150">
    <property type="entry name" value="Vaccinia Virus protein VP39"/>
    <property type="match status" value="1"/>
</dbReference>
<dbReference type="InterPro" id="IPR030390">
    <property type="entry name" value="MeTrfase_TrmA_AS"/>
</dbReference>
<dbReference type="AlphaFoldDB" id="A0A940NPN2"/>
<dbReference type="SUPFAM" id="SSF50249">
    <property type="entry name" value="Nucleic acid-binding proteins"/>
    <property type="match status" value="1"/>
</dbReference>
<dbReference type="EMBL" id="JAGIYQ010000008">
    <property type="protein sequence ID" value="MBP0726014.1"/>
    <property type="molecule type" value="Genomic_DNA"/>
</dbReference>
<dbReference type="Pfam" id="PF01938">
    <property type="entry name" value="TRAM"/>
    <property type="match status" value="1"/>
</dbReference>
<keyword evidence="2 6" id="KW-0489">Methyltransferase</keyword>
<reference evidence="9" key="1">
    <citation type="submission" date="2021-04" db="EMBL/GenBank/DDBJ databases">
        <title>Genome seq and assembly of Bacillus sp.</title>
        <authorList>
            <person name="Chhetri G."/>
        </authorList>
    </citation>
    <scope>NUCLEOTIDE SEQUENCE</scope>
    <source>
        <strain evidence="9">RG28</strain>
    </source>
</reference>
<dbReference type="GO" id="GO:0070475">
    <property type="term" value="P:rRNA base methylation"/>
    <property type="evidence" value="ECO:0007669"/>
    <property type="project" value="TreeGrafter"/>
</dbReference>
<evidence type="ECO:0000256" key="3">
    <source>
        <dbReference type="ARBA" id="ARBA00022679"/>
    </source>
</evidence>
<feature type="active site" evidence="7">
    <location>
        <position position="455"/>
    </location>
</feature>
<dbReference type="CDD" id="cd02440">
    <property type="entry name" value="AdoMet_MTases"/>
    <property type="match status" value="1"/>
</dbReference>
<feature type="binding site" evidence="6">
    <location>
        <position position="428"/>
    </location>
    <ligand>
        <name>S-adenosyl-L-methionine</name>
        <dbReference type="ChEBI" id="CHEBI:59789"/>
    </ligand>
</feature>
<dbReference type="PROSITE" id="PS01230">
    <property type="entry name" value="TRMA_1"/>
    <property type="match status" value="1"/>
</dbReference>
<feature type="binding site" evidence="6">
    <location>
        <position position="380"/>
    </location>
    <ligand>
        <name>S-adenosyl-L-methionine</name>
        <dbReference type="ChEBI" id="CHEBI:59789"/>
    </ligand>
</feature>
<keyword evidence="1" id="KW-0408">Iron</keyword>
<feature type="binding site" evidence="6">
    <location>
        <position position="330"/>
    </location>
    <ligand>
        <name>S-adenosyl-L-methionine</name>
        <dbReference type="ChEBI" id="CHEBI:59789"/>
    </ligand>
</feature>
<dbReference type="InterPro" id="IPR002792">
    <property type="entry name" value="TRAM_dom"/>
</dbReference>
<dbReference type="InterPro" id="IPR010280">
    <property type="entry name" value="U5_MeTrfase_fam"/>
</dbReference>
<keyword evidence="3 6" id="KW-0808">Transferase</keyword>
<feature type="domain" description="TRAM" evidence="8">
    <location>
        <begin position="48"/>
        <end position="106"/>
    </location>
</feature>
<evidence type="ECO:0000256" key="5">
    <source>
        <dbReference type="ARBA" id="ARBA00023014"/>
    </source>
</evidence>
<evidence type="ECO:0000256" key="4">
    <source>
        <dbReference type="ARBA" id="ARBA00022691"/>
    </source>
</evidence>
<evidence type="ECO:0000256" key="7">
    <source>
        <dbReference type="PROSITE-ProRule" id="PRU10015"/>
    </source>
</evidence>
<evidence type="ECO:0000256" key="2">
    <source>
        <dbReference type="ARBA" id="ARBA00022603"/>
    </source>
</evidence>
<keyword evidence="4 6" id="KW-0949">S-adenosyl-L-methionine</keyword>
<evidence type="ECO:0000256" key="1">
    <source>
        <dbReference type="ARBA" id="ARBA00022485"/>
    </source>
</evidence>
<dbReference type="GO" id="GO:0051539">
    <property type="term" value="F:4 iron, 4 sulfur cluster binding"/>
    <property type="evidence" value="ECO:0007669"/>
    <property type="project" value="UniProtKB-KW"/>
</dbReference>
<dbReference type="NCBIfam" id="TIGR00479">
    <property type="entry name" value="rumA"/>
    <property type="match status" value="1"/>
</dbReference>
<dbReference type="SUPFAM" id="SSF53335">
    <property type="entry name" value="S-adenosyl-L-methionine-dependent methyltransferases"/>
    <property type="match status" value="1"/>
</dbReference>
<protein>
    <submittedName>
        <fullName evidence="9">23S rRNA (Uracil(1939)-C(5))-methyltransferase RlmD</fullName>
        <ecNumber evidence="9">2.1.1.190</ecNumber>
    </submittedName>
</protein>
<gene>
    <name evidence="9" type="primary">rlmD</name>
    <name evidence="9" type="ORF">J5Y03_12605</name>
</gene>
<dbReference type="FunFam" id="2.40.50.1070:FF:000003">
    <property type="entry name" value="23S rRNA (Uracil-5-)-methyltransferase RumA"/>
    <property type="match status" value="1"/>
</dbReference>
<comment type="caution">
    <text evidence="9">The sequence shown here is derived from an EMBL/GenBank/DDBJ whole genome shotgun (WGS) entry which is preliminary data.</text>
</comment>
<dbReference type="GO" id="GO:0070041">
    <property type="term" value="F:rRNA (uridine-C5-)-methyltransferase activity"/>
    <property type="evidence" value="ECO:0007669"/>
    <property type="project" value="TreeGrafter"/>
</dbReference>
<dbReference type="PANTHER" id="PTHR11061">
    <property type="entry name" value="RNA M5U METHYLTRANSFERASE"/>
    <property type="match status" value="1"/>
</dbReference>